<organism evidence="1">
    <name type="scientific">Arion vulgaris</name>
    <dbReference type="NCBI Taxonomy" id="1028688"/>
    <lineage>
        <taxon>Eukaryota</taxon>
        <taxon>Metazoa</taxon>
        <taxon>Spiralia</taxon>
        <taxon>Lophotrochozoa</taxon>
        <taxon>Mollusca</taxon>
        <taxon>Gastropoda</taxon>
        <taxon>Heterobranchia</taxon>
        <taxon>Euthyneura</taxon>
        <taxon>Panpulmonata</taxon>
        <taxon>Eupulmonata</taxon>
        <taxon>Stylommatophora</taxon>
        <taxon>Helicina</taxon>
        <taxon>Arionoidea</taxon>
        <taxon>Arionidae</taxon>
        <taxon>Arion</taxon>
    </lineage>
</organism>
<dbReference type="EMBL" id="HACG01002633">
    <property type="protein sequence ID" value="CEK49498.1"/>
    <property type="molecule type" value="Transcribed_RNA"/>
</dbReference>
<protein>
    <submittedName>
        <fullName evidence="1">Uncharacterized protein</fullName>
    </submittedName>
</protein>
<proteinExistence type="predicted"/>
<evidence type="ECO:0000313" key="1">
    <source>
        <dbReference type="EMBL" id="CEK49498.1"/>
    </source>
</evidence>
<feature type="non-terminal residue" evidence="1">
    <location>
        <position position="52"/>
    </location>
</feature>
<accession>A0A0B6Y066</accession>
<name>A0A0B6Y066_9EUPU</name>
<sequence>MLVSKGLVEWQHKTETKYTTPTPLCLSVHPQTSSNLSVLPHKLFFQKRFGFV</sequence>
<reference evidence="1" key="1">
    <citation type="submission" date="2014-12" db="EMBL/GenBank/DDBJ databases">
        <title>Insight into the proteome of Arion vulgaris.</title>
        <authorList>
            <person name="Aradska J."/>
            <person name="Bulat T."/>
            <person name="Smidak R."/>
            <person name="Sarate P."/>
            <person name="Gangsoo J."/>
            <person name="Sialana F."/>
            <person name="Bilban M."/>
            <person name="Lubec G."/>
        </authorList>
    </citation>
    <scope>NUCLEOTIDE SEQUENCE</scope>
    <source>
        <tissue evidence="1">Skin</tissue>
    </source>
</reference>
<dbReference type="AlphaFoldDB" id="A0A0B6Y066"/>
<gene>
    <name evidence="1" type="primary">ORF7940</name>
</gene>